<accession>A0A9D1FBR4</accession>
<dbReference type="AlphaFoldDB" id="A0A9D1FBR4"/>
<evidence type="ECO:0000313" key="2">
    <source>
        <dbReference type="EMBL" id="HIS65973.1"/>
    </source>
</evidence>
<reference evidence="2" key="2">
    <citation type="journal article" date="2021" name="PeerJ">
        <title>Extensive microbial diversity within the chicken gut microbiome revealed by metagenomics and culture.</title>
        <authorList>
            <person name="Gilroy R."/>
            <person name="Ravi A."/>
            <person name="Getino M."/>
            <person name="Pursley I."/>
            <person name="Horton D.L."/>
            <person name="Alikhan N.F."/>
            <person name="Baker D."/>
            <person name="Gharbi K."/>
            <person name="Hall N."/>
            <person name="Watson M."/>
            <person name="Adriaenssens E.M."/>
            <person name="Foster-Nyarko E."/>
            <person name="Jarju S."/>
            <person name="Secka A."/>
            <person name="Antonio M."/>
            <person name="Oren A."/>
            <person name="Chaudhuri R.R."/>
            <person name="La Ragione R."/>
            <person name="Hildebrand F."/>
            <person name="Pallen M.J."/>
        </authorList>
    </citation>
    <scope>NUCLEOTIDE SEQUENCE</scope>
    <source>
        <strain evidence="2">ChiHjej10B9-9673</strain>
    </source>
</reference>
<protein>
    <submittedName>
        <fullName evidence="2">Uncharacterized protein</fullName>
    </submittedName>
</protein>
<evidence type="ECO:0000313" key="3">
    <source>
        <dbReference type="Proteomes" id="UP000824001"/>
    </source>
</evidence>
<dbReference type="Proteomes" id="UP000824001">
    <property type="component" value="Unassembled WGS sequence"/>
</dbReference>
<keyword evidence="1" id="KW-0472">Membrane</keyword>
<keyword evidence="1" id="KW-0812">Transmembrane</keyword>
<reference evidence="2" key="1">
    <citation type="submission" date="2020-10" db="EMBL/GenBank/DDBJ databases">
        <authorList>
            <person name="Gilroy R."/>
        </authorList>
    </citation>
    <scope>NUCLEOTIDE SEQUENCE</scope>
    <source>
        <strain evidence="2">ChiHjej10B9-9673</strain>
    </source>
</reference>
<dbReference type="EMBL" id="DVJK01000008">
    <property type="protein sequence ID" value="HIS65973.1"/>
    <property type="molecule type" value="Genomic_DNA"/>
</dbReference>
<feature type="transmembrane region" description="Helical" evidence="1">
    <location>
        <begin position="36"/>
        <end position="57"/>
    </location>
</feature>
<feature type="transmembrane region" description="Helical" evidence="1">
    <location>
        <begin position="9"/>
        <end position="30"/>
    </location>
</feature>
<sequence>MNLKTTRRLVTIGFTVCIFTSFIGIFFGAGNPELSNYMLTAGVISLLFTAAIIMKWARCPWCGGSLLRKFFKLEVCPHCHRNLETGKKKKGHGGRGRK</sequence>
<evidence type="ECO:0000256" key="1">
    <source>
        <dbReference type="SAM" id="Phobius"/>
    </source>
</evidence>
<keyword evidence="1" id="KW-1133">Transmembrane helix</keyword>
<organism evidence="2 3">
    <name type="scientific">Candidatus Scatomorpha merdipullorum</name>
    <dbReference type="NCBI Taxonomy" id="2840927"/>
    <lineage>
        <taxon>Bacteria</taxon>
        <taxon>Bacillati</taxon>
        <taxon>Bacillota</taxon>
        <taxon>Clostridia</taxon>
        <taxon>Eubacteriales</taxon>
        <taxon>Candidatus Scatomorpha</taxon>
    </lineage>
</organism>
<proteinExistence type="predicted"/>
<comment type="caution">
    <text evidence="2">The sequence shown here is derived from an EMBL/GenBank/DDBJ whole genome shotgun (WGS) entry which is preliminary data.</text>
</comment>
<gene>
    <name evidence="2" type="ORF">IAC18_00285</name>
</gene>
<name>A0A9D1FBR4_9FIRM</name>